<dbReference type="SUPFAM" id="SSF158446">
    <property type="entry name" value="IVS-encoded protein-like"/>
    <property type="match status" value="1"/>
</dbReference>
<keyword evidence="2" id="KW-1185">Reference proteome</keyword>
<name>A0ABR7X3J3_9SPHI</name>
<dbReference type="RefSeq" id="WP_191175057.1">
    <property type="nucleotide sequence ID" value="NZ_JACWMW010000002.1"/>
</dbReference>
<dbReference type="NCBIfam" id="TIGR02436">
    <property type="entry name" value="four helix bundle protein"/>
    <property type="match status" value="1"/>
</dbReference>
<dbReference type="Gene3D" id="1.20.1440.60">
    <property type="entry name" value="23S rRNA-intervening sequence"/>
    <property type="match status" value="1"/>
</dbReference>
<accession>A0ABR7X3J3</accession>
<dbReference type="InterPro" id="IPR036583">
    <property type="entry name" value="23S_rRNA_IVS_sf"/>
</dbReference>
<dbReference type="Pfam" id="PF05635">
    <property type="entry name" value="23S_rRNA_IVP"/>
    <property type="match status" value="1"/>
</dbReference>
<dbReference type="Proteomes" id="UP000618754">
    <property type="component" value="Unassembled WGS sequence"/>
</dbReference>
<organism evidence="1 2">
    <name type="scientific">Mucilaginibacter rigui</name>
    <dbReference type="NCBI Taxonomy" id="534635"/>
    <lineage>
        <taxon>Bacteria</taxon>
        <taxon>Pseudomonadati</taxon>
        <taxon>Bacteroidota</taxon>
        <taxon>Sphingobacteriia</taxon>
        <taxon>Sphingobacteriales</taxon>
        <taxon>Sphingobacteriaceae</taxon>
        <taxon>Mucilaginibacter</taxon>
    </lineage>
</organism>
<protein>
    <submittedName>
        <fullName evidence="1">Four helix bundle protein</fullName>
    </submittedName>
</protein>
<gene>
    <name evidence="1" type="ORF">IDJ75_07730</name>
</gene>
<sequence>MEVDKANSKRYDLEERTYLFANSTKEFLKGIDKNIHNVEYYKQLIRSSGSVAANLIEAIESFSRNDYSHRIKICRKEAKESILWLKLIDVTQATEAFRDAQIQEATELMRIFGAILEKMKANNL</sequence>
<dbReference type="InterPro" id="IPR012657">
    <property type="entry name" value="23S_rRNA-intervening_sequence"/>
</dbReference>
<evidence type="ECO:0000313" key="1">
    <source>
        <dbReference type="EMBL" id="MBD1385165.1"/>
    </source>
</evidence>
<dbReference type="EMBL" id="JACWMW010000002">
    <property type="protein sequence ID" value="MBD1385165.1"/>
    <property type="molecule type" value="Genomic_DNA"/>
</dbReference>
<evidence type="ECO:0000313" key="2">
    <source>
        <dbReference type="Proteomes" id="UP000618754"/>
    </source>
</evidence>
<reference evidence="1 2" key="1">
    <citation type="submission" date="2020-09" db="EMBL/GenBank/DDBJ databases">
        <title>Novel species of Mucilaginibacter isolated from a glacier on the Tibetan Plateau.</title>
        <authorList>
            <person name="Liu Q."/>
            <person name="Xin Y.-H."/>
        </authorList>
    </citation>
    <scope>NUCLEOTIDE SEQUENCE [LARGE SCALE GENOMIC DNA]</scope>
    <source>
        <strain evidence="1 2">CGMCC 1.13878</strain>
    </source>
</reference>
<proteinExistence type="predicted"/>
<comment type="caution">
    <text evidence="1">The sequence shown here is derived from an EMBL/GenBank/DDBJ whole genome shotgun (WGS) entry which is preliminary data.</text>
</comment>